<keyword evidence="3" id="KW-0121">Carboxypeptidase</keyword>
<keyword evidence="3" id="KW-0645">Protease</keyword>
<dbReference type="InterPro" id="IPR012338">
    <property type="entry name" value="Beta-lactam/transpept-like"/>
</dbReference>
<dbReference type="GO" id="GO:0006508">
    <property type="term" value="P:proteolysis"/>
    <property type="evidence" value="ECO:0007669"/>
    <property type="project" value="InterPro"/>
</dbReference>
<comment type="similarity">
    <text evidence="1">Belongs to the peptidase S13 family.</text>
</comment>
<dbReference type="SUPFAM" id="SSF56601">
    <property type="entry name" value="beta-lactamase/transpeptidase-like"/>
    <property type="match status" value="1"/>
</dbReference>
<dbReference type="Pfam" id="PF02113">
    <property type="entry name" value="Peptidase_S13"/>
    <property type="match status" value="1"/>
</dbReference>
<dbReference type="Gene3D" id="3.40.710.10">
    <property type="entry name" value="DD-peptidase/beta-lactamase superfamily"/>
    <property type="match status" value="2"/>
</dbReference>
<evidence type="ECO:0000256" key="2">
    <source>
        <dbReference type="ARBA" id="ARBA00022801"/>
    </source>
</evidence>
<dbReference type="InterPro" id="IPR000667">
    <property type="entry name" value="Peptidase_S13"/>
</dbReference>
<organism evidence="3 4">
    <name type="scientific">Pseudarcicella hirudinis</name>
    <dbReference type="NCBI Taxonomy" id="1079859"/>
    <lineage>
        <taxon>Bacteria</taxon>
        <taxon>Pseudomonadati</taxon>
        <taxon>Bacteroidota</taxon>
        <taxon>Cytophagia</taxon>
        <taxon>Cytophagales</taxon>
        <taxon>Flectobacillaceae</taxon>
        <taxon>Pseudarcicella</taxon>
    </lineage>
</organism>
<dbReference type="Proteomes" id="UP000199306">
    <property type="component" value="Unassembled WGS sequence"/>
</dbReference>
<evidence type="ECO:0000256" key="1">
    <source>
        <dbReference type="ARBA" id="ARBA00006096"/>
    </source>
</evidence>
<dbReference type="NCBIfam" id="TIGR00666">
    <property type="entry name" value="PBP4"/>
    <property type="match status" value="1"/>
</dbReference>
<dbReference type="OrthoDB" id="9802627at2"/>
<sequence length="493" mass="53727">MKLLLITLLRFSIQILTSDSVKTASPQERLQIRIDSLAKSQLMQSGTVGISIKSVISGQKILEYNSRKSLTPASTMKLVSSATALMTLGEDFTYQTTLEFSGQVTDSVLLGNIYIKGSGDPSLGSWRFKGRPDYKQLTDIFAYKIKALGIREIKGSIIGDGSLFEENVIPDQWNWGDIGNYYGAGCGGLNINENLFYAVFKPGAYLEPASLTNTLPDLPYYAKLNKVLTDRAGTKDQVMIYSSPYQDVIVLQGFVPSGSQFSVKGSLPDPALFSAFFLKKRLEELKITVTEGATSLMELNKRNLPYVRPLKTTPIYTQVSPTLAELAKECNTHSINLYAEAFLKTPAVFLNLGNTTEAALKGMSQIWMSKGIDLSGFMPKDGSGLSPSGGITTDNMTEILKYMKSEKSFGAFYNSIPVLGVSGTVASLGKRSKAAGNVRAKSGSIEGVRAYAGYFTSKSGELMTFSIILNRYNGNASLATKELEKLMIMMVDL</sequence>
<dbReference type="PRINTS" id="PR00922">
    <property type="entry name" value="DADACBPTASE3"/>
</dbReference>
<name>A0A1I5W9W7_9BACT</name>
<gene>
    <name evidence="3" type="ORF">SAMN04515674_11163</name>
</gene>
<keyword evidence="4" id="KW-1185">Reference proteome</keyword>
<proteinExistence type="inferred from homology"/>
<dbReference type="AlphaFoldDB" id="A0A1I5W9W7"/>
<dbReference type="GO" id="GO:0004185">
    <property type="term" value="F:serine-type carboxypeptidase activity"/>
    <property type="evidence" value="ECO:0007669"/>
    <property type="project" value="InterPro"/>
</dbReference>
<evidence type="ECO:0000313" key="3">
    <source>
        <dbReference type="EMBL" id="SFQ16427.1"/>
    </source>
</evidence>
<reference evidence="3 4" key="1">
    <citation type="submission" date="2016-10" db="EMBL/GenBank/DDBJ databases">
        <authorList>
            <person name="de Groot N.N."/>
        </authorList>
    </citation>
    <scope>NUCLEOTIDE SEQUENCE [LARGE SCALE GENOMIC DNA]</scope>
    <source>
        <strain evidence="4">E92,LMG 26720,CCM 7988</strain>
    </source>
</reference>
<evidence type="ECO:0000313" key="4">
    <source>
        <dbReference type="Proteomes" id="UP000199306"/>
    </source>
</evidence>
<dbReference type="PANTHER" id="PTHR30023:SF0">
    <property type="entry name" value="PENICILLIN-SENSITIVE CARBOXYPEPTIDASE A"/>
    <property type="match status" value="1"/>
</dbReference>
<keyword evidence="2" id="KW-0378">Hydrolase</keyword>
<dbReference type="STRING" id="1079859.SAMN04515674_11163"/>
<dbReference type="RefSeq" id="WP_092018448.1">
    <property type="nucleotide sequence ID" value="NZ_FOXH01000011.1"/>
</dbReference>
<dbReference type="EMBL" id="FOXH01000011">
    <property type="protein sequence ID" value="SFQ16427.1"/>
    <property type="molecule type" value="Genomic_DNA"/>
</dbReference>
<protein>
    <submittedName>
        <fullName evidence="3">D-alanyl-D-alanine carboxypeptidase / D-alanyl-D-alanine-endopeptidase (Penicillin-binding protein 4)</fullName>
    </submittedName>
</protein>
<dbReference type="PANTHER" id="PTHR30023">
    <property type="entry name" value="D-ALANYL-D-ALANINE CARBOXYPEPTIDASE"/>
    <property type="match status" value="1"/>
</dbReference>
<accession>A0A1I5W9W7</accession>
<dbReference type="Gene3D" id="3.50.80.20">
    <property type="entry name" value="D-Ala-D-Ala carboxypeptidase C, peptidase S13"/>
    <property type="match status" value="1"/>
</dbReference>
<dbReference type="GO" id="GO:0000270">
    <property type="term" value="P:peptidoglycan metabolic process"/>
    <property type="evidence" value="ECO:0007669"/>
    <property type="project" value="TreeGrafter"/>
</dbReference>